<accession>A0A1H3AAB0</accession>
<name>A0A1H3AAB0_9PROT</name>
<dbReference type="EMBL" id="FNNH01000126">
    <property type="protein sequence ID" value="SDX26401.1"/>
    <property type="molecule type" value="Genomic_DNA"/>
</dbReference>
<feature type="non-terminal residue" evidence="1">
    <location>
        <position position="1"/>
    </location>
</feature>
<dbReference type="AlphaFoldDB" id="A0A1H3AAB0"/>
<dbReference type="Proteomes" id="UP000183454">
    <property type="component" value="Unassembled WGS sequence"/>
</dbReference>
<evidence type="ECO:0000313" key="2">
    <source>
        <dbReference type="Proteomes" id="UP000183454"/>
    </source>
</evidence>
<gene>
    <name evidence="1" type="ORF">SAMN05421882_11263</name>
</gene>
<proteinExistence type="predicted"/>
<evidence type="ECO:0000313" key="1">
    <source>
        <dbReference type="EMBL" id="SDX26401.1"/>
    </source>
</evidence>
<reference evidence="1 2" key="1">
    <citation type="submission" date="2016-10" db="EMBL/GenBank/DDBJ databases">
        <authorList>
            <person name="de Groot N.N."/>
        </authorList>
    </citation>
    <scope>NUCLEOTIDE SEQUENCE [LARGE SCALE GENOMIC DNA]</scope>
    <source>
        <strain evidence="1 2">Nm110</strain>
    </source>
</reference>
<sequence length="118" mass="13013">SICARSTSRLGAVREPDSCLNRSRSSTDSASLPRPLFLAMFALSLSNRGIMAHNVKYAYVLMKLSTSDYSGEQTLGARCTFQELKCIFNSIDTPNAWAKDITEYEYIAVLDPYVCIGG</sequence>
<organism evidence="1 2">
    <name type="scientific">Nitrosomonas communis</name>
    <dbReference type="NCBI Taxonomy" id="44574"/>
    <lineage>
        <taxon>Bacteria</taxon>
        <taxon>Pseudomonadati</taxon>
        <taxon>Pseudomonadota</taxon>
        <taxon>Betaproteobacteria</taxon>
        <taxon>Nitrosomonadales</taxon>
        <taxon>Nitrosomonadaceae</taxon>
        <taxon>Nitrosomonas</taxon>
    </lineage>
</organism>
<protein>
    <submittedName>
        <fullName evidence="1">Uncharacterized protein</fullName>
    </submittedName>
</protein>